<dbReference type="RefSeq" id="WP_090736043.1">
    <property type="nucleotide sequence ID" value="NZ_FOHO01000010.1"/>
</dbReference>
<dbReference type="Gene3D" id="3.40.50.720">
    <property type="entry name" value="NAD(P)-binding Rossmann-like Domain"/>
    <property type="match status" value="1"/>
</dbReference>
<reference evidence="2 3" key="1">
    <citation type="submission" date="2016-10" db="EMBL/GenBank/DDBJ databases">
        <authorList>
            <person name="de Groot N.N."/>
        </authorList>
    </citation>
    <scope>NUCLEOTIDE SEQUENCE [LARGE SCALE GENOMIC DNA]</scope>
    <source>
        <strain evidence="2 3">DSM 17862</strain>
    </source>
</reference>
<proteinExistence type="predicted"/>
<evidence type="ECO:0000259" key="1">
    <source>
        <dbReference type="Pfam" id="PF01370"/>
    </source>
</evidence>
<dbReference type="InterPro" id="IPR001509">
    <property type="entry name" value="Epimerase_deHydtase"/>
</dbReference>
<dbReference type="Proteomes" id="UP000199180">
    <property type="component" value="Unassembled WGS sequence"/>
</dbReference>
<evidence type="ECO:0000313" key="2">
    <source>
        <dbReference type="EMBL" id="SET80099.1"/>
    </source>
</evidence>
<dbReference type="InterPro" id="IPR036291">
    <property type="entry name" value="NAD(P)-bd_dom_sf"/>
</dbReference>
<evidence type="ECO:0000313" key="3">
    <source>
        <dbReference type="Proteomes" id="UP000199180"/>
    </source>
</evidence>
<dbReference type="EMBL" id="FOHO01000010">
    <property type="protein sequence ID" value="SET80099.1"/>
    <property type="molecule type" value="Genomic_DNA"/>
</dbReference>
<gene>
    <name evidence="2" type="ORF">SAMN04489858_11076</name>
</gene>
<dbReference type="AlphaFoldDB" id="A0A1I0H904"/>
<sequence>MSALAGQRLLVTGATGFLGGGLVAHLLDQGAQVVAQGRQQSRLDQLARDGAVPLQLDLSASDAAARLARIGPIDAIIHAAARSAAAGSWHLFQRDNIAATANLLRAARDLGAGRFVHVSSPSVAFAPRDQLDLKESDPLPRPYTYYAASKRRAEELVLSHPDLRPIILRPRGVYGQGDAHLLPRLLTAARRGPLPLFRGGAGRIDLTHIDDVIGAVIAALRAPDDCNGRVFNISSGQVVAVRDIIECAAARAGIGVHWRAVPLRPSLWTAALLEKTWLILRRQDEPPVTRYGLALLAYAQSLCLDQARDHLGWSPQVDFADGLRRTFGPKDRAA</sequence>
<dbReference type="STRING" id="364199.SAMN04489858_11076"/>
<keyword evidence="3" id="KW-1185">Reference proteome</keyword>
<dbReference type="SUPFAM" id="SSF51735">
    <property type="entry name" value="NAD(P)-binding Rossmann-fold domains"/>
    <property type="match status" value="1"/>
</dbReference>
<accession>A0A1I0H904</accession>
<dbReference type="CDD" id="cd08946">
    <property type="entry name" value="SDR_e"/>
    <property type="match status" value="1"/>
</dbReference>
<name>A0A1I0H904_9RHOB</name>
<dbReference type="InterPro" id="IPR050177">
    <property type="entry name" value="Lipid_A_modif_metabolic_enz"/>
</dbReference>
<dbReference type="OrthoDB" id="367683at2"/>
<organism evidence="2 3">
    <name type="scientific">Paracoccus homiensis</name>
    <dbReference type="NCBI Taxonomy" id="364199"/>
    <lineage>
        <taxon>Bacteria</taxon>
        <taxon>Pseudomonadati</taxon>
        <taxon>Pseudomonadota</taxon>
        <taxon>Alphaproteobacteria</taxon>
        <taxon>Rhodobacterales</taxon>
        <taxon>Paracoccaceae</taxon>
        <taxon>Paracoccus</taxon>
    </lineage>
</organism>
<dbReference type="PANTHER" id="PTHR43245">
    <property type="entry name" value="BIFUNCTIONAL POLYMYXIN RESISTANCE PROTEIN ARNA"/>
    <property type="match status" value="1"/>
</dbReference>
<dbReference type="Pfam" id="PF01370">
    <property type="entry name" value="Epimerase"/>
    <property type="match status" value="1"/>
</dbReference>
<protein>
    <submittedName>
        <fullName evidence="2">Nucleoside-diphosphate-sugar epimerase</fullName>
    </submittedName>
</protein>
<feature type="domain" description="NAD-dependent epimerase/dehydratase" evidence="1">
    <location>
        <begin position="10"/>
        <end position="233"/>
    </location>
</feature>